<feature type="domain" description="DZANK-type" evidence="1">
    <location>
        <begin position="46"/>
        <end position="90"/>
    </location>
</feature>
<sequence length="94" mass="8754">MSIFKHLMGRGFGGGHHGGGRHGGGRHGGGFGEAYGAPPAQAAIACPACGAGNPGGSRFCGQCGGGLVAGACGACAGSVPAGSKFCPHCGRAAS</sequence>
<dbReference type="Proteomes" id="UP000196655">
    <property type="component" value="Unassembled WGS sequence"/>
</dbReference>
<dbReference type="Pfam" id="PF12773">
    <property type="entry name" value="DZR"/>
    <property type="match status" value="1"/>
</dbReference>
<keyword evidence="3" id="KW-1185">Reference proteome</keyword>
<dbReference type="RefSeq" id="WP_088151747.1">
    <property type="nucleotide sequence ID" value="NZ_NHON01000024.1"/>
</dbReference>
<dbReference type="AlphaFoldDB" id="A0A211ZM96"/>
<organism evidence="2 3">
    <name type="scientific">Inquilinus limosus</name>
    <dbReference type="NCBI Taxonomy" id="171674"/>
    <lineage>
        <taxon>Bacteria</taxon>
        <taxon>Pseudomonadati</taxon>
        <taxon>Pseudomonadota</taxon>
        <taxon>Alphaproteobacteria</taxon>
        <taxon>Rhodospirillales</taxon>
        <taxon>Rhodospirillaceae</taxon>
        <taxon>Inquilinus</taxon>
    </lineage>
</organism>
<proteinExistence type="predicted"/>
<name>A0A211ZM96_9PROT</name>
<accession>A0A211ZM96</accession>
<dbReference type="EMBL" id="NHON01000024">
    <property type="protein sequence ID" value="OWJ66392.1"/>
    <property type="molecule type" value="Genomic_DNA"/>
</dbReference>
<evidence type="ECO:0000313" key="3">
    <source>
        <dbReference type="Proteomes" id="UP000196655"/>
    </source>
</evidence>
<evidence type="ECO:0000313" key="2">
    <source>
        <dbReference type="EMBL" id="OWJ66392.1"/>
    </source>
</evidence>
<comment type="caution">
    <text evidence="2">The sequence shown here is derived from an EMBL/GenBank/DDBJ whole genome shotgun (WGS) entry which is preliminary data.</text>
</comment>
<evidence type="ECO:0000259" key="1">
    <source>
        <dbReference type="Pfam" id="PF12773"/>
    </source>
</evidence>
<gene>
    <name evidence="2" type="ORF">BWR60_14515</name>
</gene>
<protein>
    <recommendedName>
        <fullName evidence="1">DZANK-type domain-containing protein</fullName>
    </recommendedName>
</protein>
<dbReference type="InterPro" id="IPR025874">
    <property type="entry name" value="DZR"/>
</dbReference>
<reference evidence="3" key="1">
    <citation type="submission" date="2017-05" db="EMBL/GenBank/DDBJ databases">
        <authorList>
            <person name="Macchi M."/>
            <person name="Festa S."/>
            <person name="Coppotelli B.M."/>
            <person name="Morelli I.S."/>
        </authorList>
    </citation>
    <scope>NUCLEOTIDE SEQUENCE [LARGE SCALE GENOMIC DNA]</scope>
    <source>
        <strain evidence="3">I</strain>
    </source>
</reference>